<organism evidence="3 4">
    <name type="scientific">Allocatelliglobosispora scoriae</name>
    <dbReference type="NCBI Taxonomy" id="643052"/>
    <lineage>
        <taxon>Bacteria</taxon>
        <taxon>Bacillati</taxon>
        <taxon>Actinomycetota</taxon>
        <taxon>Actinomycetes</taxon>
        <taxon>Micromonosporales</taxon>
        <taxon>Micromonosporaceae</taxon>
        <taxon>Allocatelliglobosispora</taxon>
    </lineage>
</organism>
<gene>
    <name evidence="3" type="ORF">F4553_004739</name>
</gene>
<evidence type="ECO:0000259" key="2">
    <source>
        <dbReference type="Pfam" id="PF26571"/>
    </source>
</evidence>
<dbReference type="Proteomes" id="UP000587527">
    <property type="component" value="Unassembled WGS sequence"/>
</dbReference>
<keyword evidence="4" id="KW-1185">Reference proteome</keyword>
<feature type="region of interest" description="Disordered" evidence="1">
    <location>
        <begin position="143"/>
        <end position="181"/>
    </location>
</feature>
<dbReference type="AlphaFoldDB" id="A0A841BXA6"/>
<dbReference type="Gene3D" id="6.10.250.3150">
    <property type="match status" value="1"/>
</dbReference>
<feature type="domain" description="ARB-07466-like C-terminal" evidence="2">
    <location>
        <begin position="181"/>
        <end position="292"/>
    </location>
</feature>
<dbReference type="InterPro" id="IPR058593">
    <property type="entry name" value="ARB_07466-like_C"/>
</dbReference>
<name>A0A841BXA6_9ACTN</name>
<proteinExistence type="predicted"/>
<evidence type="ECO:0000313" key="3">
    <source>
        <dbReference type="EMBL" id="MBB5871360.1"/>
    </source>
</evidence>
<sequence>MQNLEAASTGFLEAEAALDASRRKQLDLAVKLRMVEAELGPLRKEVGDIAGIAYQTGRLGTVGALLASNSPDAFLGRAMMLETMTQRQNIALSRLVRAQAEMAEAKSQIDIEVKKQASQAAEMEKRRKATELALSTAGGRKATGWVDPNSPVAKAAKRNSDGSWPRESATVNDPTTSGRITPRTMNALTETLAAKDPITGKKLFNRFVSCYRPGGPYEHPKGRACDWSTVFNGFENANATGDERIYGDRLASFYIKNASRLGVLYVIWYRRIWTPAVGWHNYSGKGGPAGEHTNHVHLSML</sequence>
<accession>A0A841BXA6</accession>
<dbReference type="RefSeq" id="WP_246466494.1">
    <property type="nucleotide sequence ID" value="NZ_JACHMN010000002.1"/>
</dbReference>
<reference evidence="3 4" key="1">
    <citation type="submission" date="2020-08" db="EMBL/GenBank/DDBJ databases">
        <title>Sequencing the genomes of 1000 actinobacteria strains.</title>
        <authorList>
            <person name="Klenk H.-P."/>
        </authorList>
    </citation>
    <scope>NUCLEOTIDE SEQUENCE [LARGE SCALE GENOMIC DNA]</scope>
    <source>
        <strain evidence="3 4">DSM 45362</strain>
    </source>
</reference>
<comment type="caution">
    <text evidence="3">The sequence shown here is derived from an EMBL/GenBank/DDBJ whole genome shotgun (WGS) entry which is preliminary data.</text>
</comment>
<dbReference type="Pfam" id="PF26571">
    <property type="entry name" value="VldE"/>
    <property type="match status" value="1"/>
</dbReference>
<dbReference type="EMBL" id="JACHMN010000002">
    <property type="protein sequence ID" value="MBB5871360.1"/>
    <property type="molecule type" value="Genomic_DNA"/>
</dbReference>
<evidence type="ECO:0000256" key="1">
    <source>
        <dbReference type="SAM" id="MobiDB-lite"/>
    </source>
</evidence>
<protein>
    <recommendedName>
        <fullName evidence="2">ARB-07466-like C-terminal domain-containing protein</fullName>
    </recommendedName>
</protein>
<evidence type="ECO:0000313" key="4">
    <source>
        <dbReference type="Proteomes" id="UP000587527"/>
    </source>
</evidence>
<feature type="compositionally biased region" description="Polar residues" evidence="1">
    <location>
        <begin position="169"/>
        <end position="181"/>
    </location>
</feature>